<accession>A0ABQ9E2C4</accession>
<organism evidence="8 9">
    <name type="scientific">Tegillarca granosa</name>
    <name type="common">Malaysian cockle</name>
    <name type="synonym">Anadara granosa</name>
    <dbReference type="NCBI Taxonomy" id="220873"/>
    <lineage>
        <taxon>Eukaryota</taxon>
        <taxon>Metazoa</taxon>
        <taxon>Spiralia</taxon>
        <taxon>Lophotrochozoa</taxon>
        <taxon>Mollusca</taxon>
        <taxon>Bivalvia</taxon>
        <taxon>Autobranchia</taxon>
        <taxon>Pteriomorphia</taxon>
        <taxon>Arcoida</taxon>
        <taxon>Arcoidea</taxon>
        <taxon>Arcidae</taxon>
        <taxon>Tegillarca</taxon>
    </lineage>
</organism>
<protein>
    <recommendedName>
        <fullName evidence="7">STAS domain-containing protein</fullName>
    </recommendedName>
</protein>
<feature type="transmembrane region" description="Helical" evidence="6">
    <location>
        <begin position="482"/>
        <end position="499"/>
    </location>
</feature>
<comment type="subcellular location">
    <subcellularLocation>
        <location evidence="1">Membrane</location>
        <topology evidence="1">Multi-pass membrane protein</topology>
    </subcellularLocation>
</comment>
<dbReference type="EMBL" id="JARBDR010000921">
    <property type="protein sequence ID" value="KAJ8299285.1"/>
    <property type="molecule type" value="Genomic_DNA"/>
</dbReference>
<feature type="compositionally biased region" description="Low complexity" evidence="5">
    <location>
        <begin position="265"/>
        <end position="274"/>
    </location>
</feature>
<evidence type="ECO:0000259" key="7">
    <source>
        <dbReference type="PROSITE" id="PS50801"/>
    </source>
</evidence>
<evidence type="ECO:0000256" key="3">
    <source>
        <dbReference type="ARBA" id="ARBA00022989"/>
    </source>
</evidence>
<dbReference type="Pfam" id="PF01740">
    <property type="entry name" value="STAS"/>
    <property type="match status" value="1"/>
</dbReference>
<feature type="transmembrane region" description="Helical" evidence="6">
    <location>
        <begin position="108"/>
        <end position="133"/>
    </location>
</feature>
<dbReference type="InterPro" id="IPR011547">
    <property type="entry name" value="SLC26A/SulP_dom"/>
</dbReference>
<evidence type="ECO:0000256" key="6">
    <source>
        <dbReference type="SAM" id="Phobius"/>
    </source>
</evidence>
<dbReference type="PROSITE" id="PS50801">
    <property type="entry name" value="STAS"/>
    <property type="match status" value="1"/>
</dbReference>
<dbReference type="SUPFAM" id="SSF52091">
    <property type="entry name" value="SpoIIaa-like"/>
    <property type="match status" value="1"/>
</dbReference>
<feature type="transmembrane region" description="Helical" evidence="6">
    <location>
        <begin position="607"/>
        <end position="640"/>
    </location>
</feature>
<keyword evidence="9" id="KW-1185">Reference proteome</keyword>
<keyword evidence="2 6" id="KW-0812">Transmembrane</keyword>
<feature type="transmembrane region" description="Helical" evidence="6">
    <location>
        <begin position="528"/>
        <end position="547"/>
    </location>
</feature>
<feature type="transmembrane region" description="Helical" evidence="6">
    <location>
        <begin position="396"/>
        <end position="414"/>
    </location>
</feature>
<feature type="transmembrane region" description="Helical" evidence="6">
    <location>
        <begin position="452"/>
        <end position="470"/>
    </location>
</feature>
<dbReference type="InterPro" id="IPR001902">
    <property type="entry name" value="SLC26A/SulP_fam"/>
</dbReference>
<dbReference type="Pfam" id="PF00916">
    <property type="entry name" value="Sulfate_transp"/>
    <property type="match status" value="2"/>
</dbReference>
<gene>
    <name evidence="8" type="ORF">KUTeg_023345</name>
</gene>
<evidence type="ECO:0000256" key="2">
    <source>
        <dbReference type="ARBA" id="ARBA00022692"/>
    </source>
</evidence>
<sequence length="942" mass="105311">MSMLYPSNRLILQLVNINKGDRITLKRHIYTHAKLEAEYRKGKPPRLTIADKVKAKCRCSSRAVLDLLTSFLPILKIIVEYDFKRFFLGDFLSGLNVSFMHLPQGMGFGLLAGLQPVYGLYTTLFPILFYLVFGTSPHISFGTNAVLALFTQNVVEREAALYRSNIQTTTSAFTSPEYTPSTSLGTHTNFSESSFGNSTVELTNPTIQYVTSYQPSQNVTTSTNISDYKPTQNVTTSSHTSDYKPTENVTTSSHTSDYKPTKNITTSDHTSDSSTATNFASRMIENSTGQFENYTEIILTNVTSTVANIINQLSNLTQNETENNKSNSTDRTMSFDVTALNENASWVTEAISTTFAQTSDEEIMKIKVGAAMTASLIVGTILGGMGLLRLGFLTNYFSLSFIGGFTTAAGIHIISSQIPKALGVTVGLYSGVGRLVKMYIDLFTHITDTKVPEVIITLVCIVILLTVKIINERFKKQLKLPIPIDLLVVIIGTLASYFGKFEEQFNVVVVGDIPSGIPSPKVPNIDSAYRMATDCVMMAVLSFAMSISMAKIKANAHDIKIDGNQELLAYGISNVGSSFFSCFPQATGPPRTMLLESMGSQTTLNAVPTAIFMVLVLFWIGSLFVSLPVSVLSAVIIVSMKDLLLQFRDVPRYWKINKYDCFIWLITCSVSVFVDLDYGMVCGIGVSMFFVVVQHQLASGRLLGQSETEDIIIDIKYRNRLLEYPGIKIFQFEAPLCFANVERFKTELNNLVVNPMKVKKAQRLYGPVIQIDVTGPDENNPERNGKNKHFRRESDRTFSHRRNYLRKVSKDVPHHLVIDCQMISYIDFAGVNMMHLIVKEYRDIEVTVFLAKCPKRMLDVLESADFFDKFPREHVFFDVVDAVETAAQSDIVNEKNARCQSISEYEPPYSEIDHVKEYVKPKDAAYDNKKNRPILDEEITKL</sequence>
<dbReference type="PANTHER" id="PTHR11814">
    <property type="entry name" value="SULFATE TRANSPORTER"/>
    <property type="match status" value="1"/>
</dbReference>
<evidence type="ECO:0000256" key="5">
    <source>
        <dbReference type="SAM" id="MobiDB-lite"/>
    </source>
</evidence>
<feature type="region of interest" description="Disordered" evidence="5">
    <location>
        <begin position="220"/>
        <end position="274"/>
    </location>
</feature>
<evidence type="ECO:0000313" key="9">
    <source>
        <dbReference type="Proteomes" id="UP001217089"/>
    </source>
</evidence>
<proteinExistence type="predicted"/>
<feature type="compositionally biased region" description="Polar residues" evidence="5">
    <location>
        <begin position="220"/>
        <end position="240"/>
    </location>
</feature>
<dbReference type="InterPro" id="IPR036513">
    <property type="entry name" value="STAS_dom_sf"/>
</dbReference>
<evidence type="ECO:0000256" key="4">
    <source>
        <dbReference type="ARBA" id="ARBA00023136"/>
    </source>
</evidence>
<feature type="domain" description="STAS" evidence="7">
    <location>
        <begin position="717"/>
        <end position="886"/>
    </location>
</feature>
<feature type="transmembrane region" description="Helical" evidence="6">
    <location>
        <begin position="421"/>
        <end position="440"/>
    </location>
</feature>
<comment type="caution">
    <text evidence="8">The sequence shown here is derived from an EMBL/GenBank/DDBJ whole genome shotgun (WGS) entry which is preliminary data.</text>
</comment>
<evidence type="ECO:0000313" key="8">
    <source>
        <dbReference type="EMBL" id="KAJ8299285.1"/>
    </source>
</evidence>
<reference evidence="8 9" key="1">
    <citation type="submission" date="2022-12" db="EMBL/GenBank/DDBJ databases">
        <title>Chromosome-level genome of Tegillarca granosa.</title>
        <authorList>
            <person name="Kim J."/>
        </authorList>
    </citation>
    <scope>NUCLEOTIDE SEQUENCE [LARGE SCALE GENOMIC DNA]</scope>
    <source>
        <strain evidence="8">Teg-2019</strain>
        <tissue evidence="8">Adductor muscle</tissue>
    </source>
</reference>
<dbReference type="Proteomes" id="UP001217089">
    <property type="component" value="Unassembled WGS sequence"/>
</dbReference>
<feature type="transmembrane region" description="Helical" evidence="6">
    <location>
        <begin position="368"/>
        <end position="390"/>
    </location>
</feature>
<dbReference type="InterPro" id="IPR002645">
    <property type="entry name" value="STAS_dom"/>
</dbReference>
<keyword evidence="4 6" id="KW-0472">Membrane</keyword>
<evidence type="ECO:0000256" key="1">
    <source>
        <dbReference type="ARBA" id="ARBA00004141"/>
    </source>
</evidence>
<keyword evidence="3 6" id="KW-1133">Transmembrane helix</keyword>
<dbReference type="Gene3D" id="3.30.750.24">
    <property type="entry name" value="STAS domain"/>
    <property type="match status" value="1"/>
</dbReference>
<name>A0ABQ9E2C4_TEGGR</name>
<dbReference type="CDD" id="cd07042">
    <property type="entry name" value="STAS_SulP_like_sulfate_transporter"/>
    <property type="match status" value="1"/>
</dbReference>